<gene>
    <name evidence="13" type="ORF">OBE_13796</name>
</gene>
<evidence type="ECO:0000256" key="6">
    <source>
        <dbReference type="ARBA" id="ARBA00022847"/>
    </source>
</evidence>
<feature type="transmembrane region" description="Helical" evidence="12">
    <location>
        <begin position="117"/>
        <end position="138"/>
    </location>
</feature>
<keyword evidence="10 12" id="KW-0472">Membrane</keyword>
<protein>
    <submittedName>
        <fullName evidence="13">Sodium/solute symporter</fullName>
    </submittedName>
</protein>
<dbReference type="PANTHER" id="PTHR48086:SF3">
    <property type="entry name" value="SODIUM_PROLINE SYMPORTER"/>
    <property type="match status" value="1"/>
</dbReference>
<comment type="subcellular location">
    <subcellularLocation>
        <location evidence="1">Cell membrane</location>
        <topology evidence="1">Multi-pass membrane protein</topology>
    </subcellularLocation>
</comment>
<reference evidence="13" key="1">
    <citation type="journal article" date="2013" name="Environ. Microbiol.">
        <title>Microbiota from the distal guts of lean and obese adolescents exhibit partial functional redundancy besides clear differences in community structure.</title>
        <authorList>
            <person name="Ferrer M."/>
            <person name="Ruiz A."/>
            <person name="Lanza F."/>
            <person name="Haange S.B."/>
            <person name="Oberbach A."/>
            <person name="Till H."/>
            <person name="Bargiela R."/>
            <person name="Campoy C."/>
            <person name="Segura M.T."/>
            <person name="Richter M."/>
            <person name="von Bergen M."/>
            <person name="Seifert J."/>
            <person name="Suarez A."/>
        </authorList>
    </citation>
    <scope>NUCLEOTIDE SEQUENCE</scope>
</reference>
<dbReference type="InterPro" id="IPR038377">
    <property type="entry name" value="Na/Glc_symporter_sf"/>
</dbReference>
<dbReference type="GO" id="GO:0005886">
    <property type="term" value="C:plasma membrane"/>
    <property type="evidence" value="ECO:0007669"/>
    <property type="project" value="UniProtKB-SubCell"/>
</dbReference>
<evidence type="ECO:0000256" key="11">
    <source>
        <dbReference type="ARBA" id="ARBA00023201"/>
    </source>
</evidence>
<dbReference type="Pfam" id="PF00474">
    <property type="entry name" value="SSF"/>
    <property type="match status" value="1"/>
</dbReference>
<keyword evidence="5 12" id="KW-0812">Transmembrane</keyword>
<evidence type="ECO:0000256" key="9">
    <source>
        <dbReference type="ARBA" id="ARBA00023065"/>
    </source>
</evidence>
<sequence>MAALIIIIFFIPYTASGFAACGKLFSSLFGMNYMTAMLISAIVIVGYTAAGGFFAASTTDFVQSIIMTVAIVFVLIYATVSAGGVSAVAENAKQLPGYLSFVSSYSETTGESEPYNLLHIITTLSWGLGYFGMPHILLRFMAIEDDKKLKLSRRVASVWVVIAMAMAVLIGIVGRGLSSKGLIDSLHG</sequence>
<comment type="similarity">
    <text evidence="2">Belongs to the sodium:solute symporter (SSF) (TC 2.A.21) family.</text>
</comment>
<dbReference type="PROSITE" id="PS50283">
    <property type="entry name" value="NA_SOLUT_SYMP_3"/>
    <property type="match status" value="1"/>
</dbReference>
<feature type="transmembrane region" description="Helical" evidence="12">
    <location>
        <begin position="158"/>
        <end position="177"/>
    </location>
</feature>
<feature type="transmembrane region" description="Helical" evidence="12">
    <location>
        <begin position="35"/>
        <end position="56"/>
    </location>
</feature>
<feature type="non-terminal residue" evidence="13">
    <location>
        <position position="188"/>
    </location>
</feature>
<dbReference type="PANTHER" id="PTHR48086">
    <property type="entry name" value="SODIUM/PROLINE SYMPORTER-RELATED"/>
    <property type="match status" value="1"/>
</dbReference>
<name>K1S0D8_9ZZZZ</name>
<keyword evidence="3" id="KW-0813">Transport</keyword>
<evidence type="ECO:0000256" key="3">
    <source>
        <dbReference type="ARBA" id="ARBA00022448"/>
    </source>
</evidence>
<evidence type="ECO:0000256" key="10">
    <source>
        <dbReference type="ARBA" id="ARBA00023136"/>
    </source>
</evidence>
<accession>K1S0D8</accession>
<dbReference type="GO" id="GO:0046942">
    <property type="term" value="P:carboxylic acid transport"/>
    <property type="evidence" value="ECO:0007669"/>
    <property type="project" value="UniProtKB-ARBA"/>
</dbReference>
<dbReference type="GO" id="GO:0015293">
    <property type="term" value="F:symporter activity"/>
    <property type="evidence" value="ECO:0007669"/>
    <property type="project" value="UniProtKB-KW"/>
</dbReference>
<organism evidence="13">
    <name type="scientific">human gut metagenome</name>
    <dbReference type="NCBI Taxonomy" id="408170"/>
    <lineage>
        <taxon>unclassified sequences</taxon>
        <taxon>metagenomes</taxon>
        <taxon>organismal metagenomes</taxon>
    </lineage>
</organism>
<dbReference type="Gene3D" id="1.20.1730.10">
    <property type="entry name" value="Sodium/glucose cotransporter"/>
    <property type="match status" value="1"/>
</dbReference>
<dbReference type="InterPro" id="IPR050277">
    <property type="entry name" value="Sodium:Solute_Symporter"/>
</dbReference>
<evidence type="ECO:0000256" key="2">
    <source>
        <dbReference type="ARBA" id="ARBA00006434"/>
    </source>
</evidence>
<keyword evidence="4" id="KW-1003">Cell membrane</keyword>
<evidence type="ECO:0000256" key="12">
    <source>
        <dbReference type="SAM" id="Phobius"/>
    </source>
</evidence>
<dbReference type="GO" id="GO:0006814">
    <property type="term" value="P:sodium ion transport"/>
    <property type="evidence" value="ECO:0007669"/>
    <property type="project" value="UniProtKB-KW"/>
</dbReference>
<evidence type="ECO:0000313" key="13">
    <source>
        <dbReference type="EMBL" id="EKC51063.1"/>
    </source>
</evidence>
<dbReference type="AlphaFoldDB" id="K1S0D8"/>
<feature type="transmembrane region" description="Helical" evidence="12">
    <location>
        <begin position="68"/>
        <end position="89"/>
    </location>
</feature>
<dbReference type="InterPro" id="IPR001734">
    <property type="entry name" value="Na/solute_symporter"/>
</dbReference>
<evidence type="ECO:0000256" key="5">
    <source>
        <dbReference type="ARBA" id="ARBA00022692"/>
    </source>
</evidence>
<dbReference type="EMBL" id="AJWZ01009525">
    <property type="protein sequence ID" value="EKC51063.1"/>
    <property type="molecule type" value="Genomic_DNA"/>
</dbReference>
<evidence type="ECO:0000256" key="8">
    <source>
        <dbReference type="ARBA" id="ARBA00023053"/>
    </source>
</evidence>
<keyword evidence="9" id="KW-0406">Ion transport</keyword>
<keyword evidence="8" id="KW-0915">Sodium</keyword>
<comment type="caution">
    <text evidence="13">The sequence shown here is derived from an EMBL/GenBank/DDBJ whole genome shotgun (WGS) entry which is preliminary data.</text>
</comment>
<keyword evidence="7 12" id="KW-1133">Transmembrane helix</keyword>
<evidence type="ECO:0000256" key="7">
    <source>
        <dbReference type="ARBA" id="ARBA00022989"/>
    </source>
</evidence>
<evidence type="ECO:0000256" key="1">
    <source>
        <dbReference type="ARBA" id="ARBA00004651"/>
    </source>
</evidence>
<dbReference type="PROSITE" id="PS00456">
    <property type="entry name" value="NA_SOLUT_SYMP_1"/>
    <property type="match status" value="1"/>
</dbReference>
<evidence type="ECO:0000256" key="4">
    <source>
        <dbReference type="ARBA" id="ARBA00022475"/>
    </source>
</evidence>
<dbReference type="InterPro" id="IPR018212">
    <property type="entry name" value="Na/solute_symporter_CS"/>
</dbReference>
<keyword evidence="11" id="KW-0739">Sodium transport</keyword>
<proteinExistence type="inferred from homology"/>
<keyword evidence="6" id="KW-0769">Symport</keyword>